<reference evidence="1 2" key="1">
    <citation type="submission" date="2016-02" db="EMBL/GenBank/DDBJ databases">
        <authorList>
            <person name="Wen L."/>
            <person name="He K."/>
            <person name="Yang H."/>
        </authorList>
    </citation>
    <scope>NUCLEOTIDE SEQUENCE [LARGE SCALE GENOMIC DNA]</scope>
    <source>
        <strain evidence="1 2">DSM 22607</strain>
    </source>
</reference>
<evidence type="ECO:0000313" key="2">
    <source>
        <dbReference type="Proteomes" id="UP000070366"/>
    </source>
</evidence>
<proteinExistence type="predicted"/>
<name>A0A136Q163_9FIRM</name>
<gene>
    <name evidence="1" type="ORF">HMPREF3293_02979</name>
</gene>
<dbReference type="AlphaFoldDB" id="A0A136Q163"/>
<organism evidence="1 2">
    <name type="scientific">Christensenella minuta</name>
    <dbReference type="NCBI Taxonomy" id="626937"/>
    <lineage>
        <taxon>Bacteria</taxon>
        <taxon>Bacillati</taxon>
        <taxon>Bacillota</taxon>
        <taxon>Clostridia</taxon>
        <taxon>Christensenellales</taxon>
        <taxon>Christensenellaceae</taxon>
        <taxon>Christensenella</taxon>
    </lineage>
</organism>
<dbReference type="Proteomes" id="UP000070366">
    <property type="component" value="Unassembled WGS sequence"/>
</dbReference>
<keyword evidence="2" id="KW-1185">Reference proteome</keyword>
<dbReference type="EMBL" id="LSZW01000065">
    <property type="protein sequence ID" value="KXK64324.1"/>
    <property type="molecule type" value="Genomic_DNA"/>
</dbReference>
<accession>A0A136Q163</accession>
<dbReference type="STRING" id="626937.HMPREF3293_02979"/>
<comment type="caution">
    <text evidence="1">The sequence shown here is derived from an EMBL/GenBank/DDBJ whole genome shotgun (WGS) entry which is preliminary data.</text>
</comment>
<sequence length="129" mass="13744">MLCAVFLTAGCGLSASVPQSSYPPGTVREAIDAWPENKYTENIPRPEYGTPDFVLSGESDGHDYYSVFLSDITREQGEQYVSVLKKGGFREIAADSEPASAGIALCKDTIHLGVSISDGALGLYISFAS</sequence>
<protein>
    <submittedName>
        <fullName evidence="1">Uncharacterized protein</fullName>
    </submittedName>
</protein>
<evidence type="ECO:0000313" key="1">
    <source>
        <dbReference type="EMBL" id="KXK64324.1"/>
    </source>
</evidence>